<evidence type="ECO:0000256" key="1">
    <source>
        <dbReference type="ARBA" id="ARBA00022741"/>
    </source>
</evidence>
<dbReference type="GO" id="GO:0005524">
    <property type="term" value="F:ATP binding"/>
    <property type="evidence" value="ECO:0007669"/>
    <property type="project" value="UniProtKB-KW"/>
</dbReference>
<dbReference type="Gene3D" id="3.90.1200.10">
    <property type="match status" value="1"/>
</dbReference>
<name>A0A450UX44_9GAMM</name>
<dbReference type="PANTHER" id="PTHR33540">
    <property type="entry name" value="TRNA THREONYLCARBAMOYLADENOSINE BIOSYNTHESIS PROTEIN TSAE"/>
    <property type="match status" value="1"/>
</dbReference>
<sequence length="345" mass="39192">MDNRLFAIQTWLTKTLSNGRFELTVASGDASFRRYFRVFRDIGKSLIIMDAPPTHEDTRRFIHVAASLRRVGINVPEILAIDCEQGFLLLDDLGTVHYLDALDETRVERLYGDAMGALLAIQACASCQGMPEYDHGLLDEEMLLFRDWFLGRHLDIPITDVVDEVLRDAFDSLQGVAAEQPRAFVHRDYHSRNLMVQARNNPGILDFQDAVRGPVTYDLVSLLKDVYIGWPPERVEAWALGYRNLAIQHGILVEVDEATWLRWFDLMGVQRHLKIAGIFARLYHRDGKSGYLSDIPSTLDYLALACKRYSELAALGTLLDKLDVRQKIRDRNALFLSTPKVSASP</sequence>
<dbReference type="EMBL" id="CAADFF010000095">
    <property type="protein sequence ID" value="VFJ97108.1"/>
    <property type="molecule type" value="Genomic_DNA"/>
</dbReference>
<dbReference type="InterPro" id="IPR011009">
    <property type="entry name" value="Kinase-like_dom_sf"/>
</dbReference>
<accession>A0A450UX44</accession>
<gene>
    <name evidence="5" type="ORF">BECKLFY1418A_GA0070994_11074</name>
    <name evidence="4" type="ORF">BECKLFY1418B_GA0070995_10954</name>
</gene>
<dbReference type="PANTHER" id="PTHR33540:SF1">
    <property type="entry name" value="N-ACETYLMURAMATE_N-ACETYLGLUCOSAMINE KINASE"/>
    <property type="match status" value="1"/>
</dbReference>
<dbReference type="SUPFAM" id="SSF56112">
    <property type="entry name" value="Protein kinase-like (PK-like)"/>
    <property type="match status" value="1"/>
</dbReference>
<dbReference type="EMBL" id="CAADFH010000107">
    <property type="protein sequence ID" value="VFJ99889.1"/>
    <property type="molecule type" value="Genomic_DNA"/>
</dbReference>
<protein>
    <recommendedName>
        <fullName evidence="3">Aminoglycoside phosphotransferase domain-containing protein</fullName>
    </recommendedName>
</protein>
<dbReference type="Pfam" id="PF01636">
    <property type="entry name" value="APH"/>
    <property type="match status" value="1"/>
</dbReference>
<dbReference type="AlphaFoldDB" id="A0A450UX44"/>
<evidence type="ECO:0000256" key="2">
    <source>
        <dbReference type="ARBA" id="ARBA00022840"/>
    </source>
</evidence>
<keyword evidence="2" id="KW-0067">ATP-binding</keyword>
<organism evidence="4">
    <name type="scientific">Candidatus Kentrum sp. LFY</name>
    <dbReference type="NCBI Taxonomy" id="2126342"/>
    <lineage>
        <taxon>Bacteria</taxon>
        <taxon>Pseudomonadati</taxon>
        <taxon>Pseudomonadota</taxon>
        <taxon>Gammaproteobacteria</taxon>
        <taxon>Candidatus Kentrum</taxon>
    </lineage>
</organism>
<dbReference type="InterPro" id="IPR002575">
    <property type="entry name" value="Aminoglycoside_PTrfase"/>
</dbReference>
<dbReference type="Gene3D" id="3.30.200.20">
    <property type="entry name" value="Phosphorylase Kinase, domain 1"/>
    <property type="match status" value="1"/>
</dbReference>
<evidence type="ECO:0000313" key="4">
    <source>
        <dbReference type="EMBL" id="VFJ97108.1"/>
    </source>
</evidence>
<reference evidence="4" key="1">
    <citation type="submission" date="2019-02" db="EMBL/GenBank/DDBJ databases">
        <authorList>
            <person name="Gruber-Vodicka R. H."/>
            <person name="Seah K. B. B."/>
        </authorList>
    </citation>
    <scope>NUCLEOTIDE SEQUENCE</scope>
    <source>
        <strain evidence="5">BECK_M6</strain>
        <strain evidence="4">BECK_M7</strain>
    </source>
</reference>
<feature type="domain" description="Aminoglycoside phosphotransferase" evidence="3">
    <location>
        <begin position="23"/>
        <end position="243"/>
    </location>
</feature>
<keyword evidence="1" id="KW-0547">Nucleotide-binding</keyword>
<evidence type="ECO:0000259" key="3">
    <source>
        <dbReference type="Pfam" id="PF01636"/>
    </source>
</evidence>
<proteinExistence type="predicted"/>
<evidence type="ECO:0000313" key="5">
    <source>
        <dbReference type="EMBL" id="VFJ99889.1"/>
    </source>
</evidence>